<evidence type="ECO:0000313" key="2">
    <source>
        <dbReference type="EMBL" id="GBN89593.1"/>
    </source>
</evidence>
<sequence length="94" mass="10487">MSGTAAGSDYPGRSPSKKRKRRLRPLECAGRPHSSQPFLLNWTYPARLQLDCSENVDEEALGQRINEDSILKCCKVLSDDDIESRVTCGSEEES</sequence>
<accession>A0A4Y2SPE9</accession>
<protein>
    <submittedName>
        <fullName evidence="2">Uncharacterized protein</fullName>
    </submittedName>
</protein>
<dbReference type="OrthoDB" id="5919228at2759"/>
<dbReference type="AlphaFoldDB" id="A0A4Y2SPE9"/>
<evidence type="ECO:0000256" key="1">
    <source>
        <dbReference type="SAM" id="MobiDB-lite"/>
    </source>
</evidence>
<name>A0A4Y2SPE9_ARAVE</name>
<proteinExistence type="predicted"/>
<gene>
    <name evidence="2" type="ORF">AVEN_183274_1</name>
</gene>
<evidence type="ECO:0000313" key="3">
    <source>
        <dbReference type="Proteomes" id="UP000499080"/>
    </source>
</evidence>
<dbReference type="EMBL" id="BGPR01022870">
    <property type="protein sequence ID" value="GBN89593.1"/>
    <property type="molecule type" value="Genomic_DNA"/>
</dbReference>
<organism evidence="2 3">
    <name type="scientific">Araneus ventricosus</name>
    <name type="common">Orbweaver spider</name>
    <name type="synonym">Epeira ventricosa</name>
    <dbReference type="NCBI Taxonomy" id="182803"/>
    <lineage>
        <taxon>Eukaryota</taxon>
        <taxon>Metazoa</taxon>
        <taxon>Ecdysozoa</taxon>
        <taxon>Arthropoda</taxon>
        <taxon>Chelicerata</taxon>
        <taxon>Arachnida</taxon>
        <taxon>Araneae</taxon>
        <taxon>Araneomorphae</taxon>
        <taxon>Entelegynae</taxon>
        <taxon>Araneoidea</taxon>
        <taxon>Araneidae</taxon>
        <taxon>Araneus</taxon>
    </lineage>
</organism>
<comment type="caution">
    <text evidence="2">The sequence shown here is derived from an EMBL/GenBank/DDBJ whole genome shotgun (WGS) entry which is preliminary data.</text>
</comment>
<dbReference type="Proteomes" id="UP000499080">
    <property type="component" value="Unassembled WGS sequence"/>
</dbReference>
<reference evidence="2 3" key="1">
    <citation type="journal article" date="2019" name="Sci. Rep.">
        <title>Orb-weaving spider Araneus ventricosus genome elucidates the spidroin gene catalogue.</title>
        <authorList>
            <person name="Kono N."/>
            <person name="Nakamura H."/>
            <person name="Ohtoshi R."/>
            <person name="Moran D.A.P."/>
            <person name="Shinohara A."/>
            <person name="Yoshida Y."/>
            <person name="Fujiwara M."/>
            <person name="Mori M."/>
            <person name="Tomita M."/>
            <person name="Arakawa K."/>
        </authorList>
    </citation>
    <scope>NUCLEOTIDE SEQUENCE [LARGE SCALE GENOMIC DNA]</scope>
</reference>
<keyword evidence="3" id="KW-1185">Reference proteome</keyword>
<feature type="region of interest" description="Disordered" evidence="1">
    <location>
        <begin position="1"/>
        <end position="32"/>
    </location>
</feature>